<dbReference type="AlphaFoldDB" id="A0A0Q3KM19"/>
<dbReference type="InterPro" id="IPR029058">
    <property type="entry name" value="AB_hydrolase_fold"/>
</dbReference>
<sequence length="233" mass="25034">MALPPLILIPGLLNDAELWRDQLAALADIADCRVADITQGESLEALALSVLAQAPPHFALAGFSLGGYVAIEIARIAGQRLDRLALLDTSIEPDGPDRAAAREARDKAARAPGTFHGFGDRLLRSFLGKSHLQDETIVNRIRSMTQRLGAEVFLRQNGILRKDGAAVLSGLTCPLLILCGEDDQLTPLAEHRAMARLAPHARLVAVPDSGHMTPIENPDAVNAALRQWLRADA</sequence>
<evidence type="ECO:0000313" key="2">
    <source>
        <dbReference type="EMBL" id="KQK30675.1"/>
    </source>
</evidence>
<dbReference type="RefSeq" id="WP_055727836.1">
    <property type="nucleotide sequence ID" value="NZ_LMAR01000033.1"/>
</dbReference>
<evidence type="ECO:0000313" key="3">
    <source>
        <dbReference type="Proteomes" id="UP000051562"/>
    </source>
</evidence>
<dbReference type="PANTHER" id="PTHR43689:SF8">
    <property type="entry name" value="ALPHA_BETA-HYDROLASES SUPERFAMILY PROTEIN"/>
    <property type="match status" value="1"/>
</dbReference>
<dbReference type="GO" id="GO:0016787">
    <property type="term" value="F:hydrolase activity"/>
    <property type="evidence" value="ECO:0007669"/>
    <property type="project" value="UniProtKB-KW"/>
</dbReference>
<dbReference type="EMBL" id="LMAR01000033">
    <property type="protein sequence ID" value="KQK30675.1"/>
    <property type="molecule type" value="Genomic_DNA"/>
</dbReference>
<dbReference type="STRING" id="53254.SAMN05660750_04188"/>
<gene>
    <name evidence="2" type="ORF">ARD30_12015</name>
</gene>
<reference evidence="2 3" key="1">
    <citation type="submission" date="2015-10" db="EMBL/GenBank/DDBJ databases">
        <title>Draft genome of Bosea thiooxidans.</title>
        <authorList>
            <person name="Wang X."/>
        </authorList>
    </citation>
    <scope>NUCLEOTIDE SEQUENCE [LARGE SCALE GENOMIC DNA]</scope>
    <source>
        <strain evidence="2 3">CGMCC 9174</strain>
    </source>
</reference>
<comment type="caution">
    <text evidence="2">The sequence shown here is derived from an EMBL/GenBank/DDBJ whole genome shotgun (WGS) entry which is preliminary data.</text>
</comment>
<dbReference type="Pfam" id="PF12697">
    <property type="entry name" value="Abhydrolase_6"/>
    <property type="match status" value="1"/>
</dbReference>
<dbReference type="InterPro" id="IPR000073">
    <property type="entry name" value="AB_hydrolase_1"/>
</dbReference>
<name>A0A0Q3KM19_9HYPH</name>
<dbReference type="PRINTS" id="PR00111">
    <property type="entry name" value="ABHYDROLASE"/>
</dbReference>
<dbReference type="PANTHER" id="PTHR43689">
    <property type="entry name" value="HYDROLASE"/>
    <property type="match status" value="1"/>
</dbReference>
<organism evidence="2 3">
    <name type="scientific">Bosea thiooxidans</name>
    <dbReference type="NCBI Taxonomy" id="53254"/>
    <lineage>
        <taxon>Bacteria</taxon>
        <taxon>Pseudomonadati</taxon>
        <taxon>Pseudomonadota</taxon>
        <taxon>Alphaproteobacteria</taxon>
        <taxon>Hyphomicrobiales</taxon>
        <taxon>Boseaceae</taxon>
        <taxon>Bosea</taxon>
    </lineage>
</organism>
<dbReference type="Gene3D" id="3.40.50.1820">
    <property type="entry name" value="alpha/beta hydrolase"/>
    <property type="match status" value="1"/>
</dbReference>
<keyword evidence="2" id="KW-0378">Hydrolase</keyword>
<protein>
    <submittedName>
        <fullName evidence="2">Alpha/beta hydrolase</fullName>
    </submittedName>
</protein>
<accession>A0A0Q3KM19</accession>
<evidence type="ECO:0000259" key="1">
    <source>
        <dbReference type="Pfam" id="PF12697"/>
    </source>
</evidence>
<dbReference type="SUPFAM" id="SSF53474">
    <property type="entry name" value="alpha/beta-Hydrolases"/>
    <property type="match status" value="1"/>
</dbReference>
<feature type="domain" description="AB hydrolase-1" evidence="1">
    <location>
        <begin position="8"/>
        <end position="224"/>
    </location>
</feature>
<keyword evidence="3" id="KW-1185">Reference proteome</keyword>
<proteinExistence type="predicted"/>
<dbReference type="Proteomes" id="UP000051562">
    <property type="component" value="Unassembled WGS sequence"/>
</dbReference>